<gene>
    <name evidence="2" type="ORF">A4A49_15282</name>
</gene>
<evidence type="ECO:0000313" key="2">
    <source>
        <dbReference type="EMBL" id="OIT32188.1"/>
    </source>
</evidence>
<dbReference type="SMART" id="SM00256">
    <property type="entry name" value="FBOX"/>
    <property type="match status" value="1"/>
</dbReference>
<accession>A0A314KS61</accession>
<keyword evidence="3" id="KW-1185">Reference proteome</keyword>
<dbReference type="NCBIfam" id="TIGR01640">
    <property type="entry name" value="F_box_assoc_1"/>
    <property type="match status" value="1"/>
</dbReference>
<dbReference type="STRING" id="49451.A0A314KS61"/>
<dbReference type="Proteomes" id="UP000187609">
    <property type="component" value="Unassembled WGS sequence"/>
</dbReference>
<dbReference type="Pfam" id="PF00646">
    <property type="entry name" value="F-box"/>
    <property type="match status" value="1"/>
</dbReference>
<feature type="domain" description="F-box" evidence="1">
    <location>
        <begin position="9"/>
        <end position="49"/>
    </location>
</feature>
<sequence>MEDGIMKKYPADVVINILLRLPVKFLLRFESVSKTCYTLVRSSTFINLHLNHTTTSKDDYILLKRSFKEDVERYKAIFSFHSSDGDDYIYSLYPDRDVPYMTIPYSIDNDILIGPIRGLIALMDPITTILFNPSTKNYRLLPPSPFNVPKGFRRSIDSSGFGFDSVVNDFKVFRISEVYTEDRFGYPEKGEKKVEVYELGIDIWRELDHVDQELPALFWLTSSMFYKGAYHWITTHWFRALDDGELVILFLT</sequence>
<dbReference type="InterPro" id="IPR001810">
    <property type="entry name" value="F-box_dom"/>
</dbReference>
<comment type="caution">
    <text evidence="2">The sequence shown here is derived from an EMBL/GenBank/DDBJ whole genome shotgun (WGS) entry which is preliminary data.</text>
</comment>
<dbReference type="AlphaFoldDB" id="A0A314KS61"/>
<dbReference type="SUPFAM" id="SSF81383">
    <property type="entry name" value="F-box domain"/>
    <property type="match status" value="1"/>
</dbReference>
<evidence type="ECO:0000313" key="3">
    <source>
        <dbReference type="Proteomes" id="UP000187609"/>
    </source>
</evidence>
<protein>
    <submittedName>
        <fullName evidence="2">F-box protein</fullName>
    </submittedName>
</protein>
<dbReference type="InterPro" id="IPR050796">
    <property type="entry name" value="SCF_F-box_component"/>
</dbReference>
<dbReference type="EMBL" id="MJEQ01001110">
    <property type="protein sequence ID" value="OIT32188.1"/>
    <property type="molecule type" value="Genomic_DNA"/>
</dbReference>
<dbReference type="PANTHER" id="PTHR31672:SF13">
    <property type="entry name" value="F-BOX PROTEIN CPR30-LIKE"/>
    <property type="match status" value="1"/>
</dbReference>
<name>A0A314KS61_NICAT</name>
<dbReference type="Pfam" id="PF08268">
    <property type="entry name" value="FBA_3"/>
    <property type="match status" value="1"/>
</dbReference>
<organism evidence="2 3">
    <name type="scientific">Nicotiana attenuata</name>
    <name type="common">Coyote tobacco</name>
    <dbReference type="NCBI Taxonomy" id="49451"/>
    <lineage>
        <taxon>Eukaryota</taxon>
        <taxon>Viridiplantae</taxon>
        <taxon>Streptophyta</taxon>
        <taxon>Embryophyta</taxon>
        <taxon>Tracheophyta</taxon>
        <taxon>Spermatophyta</taxon>
        <taxon>Magnoliopsida</taxon>
        <taxon>eudicotyledons</taxon>
        <taxon>Gunneridae</taxon>
        <taxon>Pentapetalae</taxon>
        <taxon>asterids</taxon>
        <taxon>lamiids</taxon>
        <taxon>Solanales</taxon>
        <taxon>Solanaceae</taxon>
        <taxon>Nicotianoideae</taxon>
        <taxon>Nicotianeae</taxon>
        <taxon>Nicotiana</taxon>
    </lineage>
</organism>
<dbReference type="InterPro" id="IPR036047">
    <property type="entry name" value="F-box-like_dom_sf"/>
</dbReference>
<dbReference type="Gramene" id="OIT32188">
    <property type="protein sequence ID" value="OIT32188"/>
    <property type="gene ID" value="A4A49_15282"/>
</dbReference>
<dbReference type="InterPro" id="IPR013187">
    <property type="entry name" value="F-box-assoc_dom_typ3"/>
</dbReference>
<reference evidence="2" key="1">
    <citation type="submission" date="2016-11" db="EMBL/GenBank/DDBJ databases">
        <title>The genome of Nicotiana attenuata.</title>
        <authorList>
            <person name="Xu S."/>
            <person name="Brockmoeller T."/>
            <person name="Gaquerel E."/>
            <person name="Navarro A."/>
            <person name="Kuhl H."/>
            <person name="Gase K."/>
            <person name="Ling Z."/>
            <person name="Zhou W."/>
            <person name="Kreitzer C."/>
            <person name="Stanke M."/>
            <person name="Tang H."/>
            <person name="Lyons E."/>
            <person name="Pandey P."/>
            <person name="Pandey S.P."/>
            <person name="Timmermann B."/>
            <person name="Baldwin I.T."/>
        </authorList>
    </citation>
    <scope>NUCLEOTIDE SEQUENCE [LARGE SCALE GENOMIC DNA]</scope>
    <source>
        <strain evidence="2">UT</strain>
    </source>
</reference>
<dbReference type="PANTHER" id="PTHR31672">
    <property type="entry name" value="BNACNNG10540D PROTEIN"/>
    <property type="match status" value="1"/>
</dbReference>
<evidence type="ECO:0000259" key="1">
    <source>
        <dbReference type="SMART" id="SM00256"/>
    </source>
</evidence>
<dbReference type="InterPro" id="IPR017451">
    <property type="entry name" value="F-box-assoc_interact_dom"/>
</dbReference>
<proteinExistence type="predicted"/>